<protein>
    <submittedName>
        <fullName evidence="2">Regulator of polyketide synthase expression</fullName>
    </submittedName>
</protein>
<dbReference type="InterPro" id="IPR042070">
    <property type="entry name" value="PucR_C-HTH_sf"/>
</dbReference>
<dbReference type="Proteomes" id="UP000065533">
    <property type="component" value="Chromosome"/>
</dbReference>
<evidence type="ECO:0000313" key="2">
    <source>
        <dbReference type="EMBL" id="ALS79648.1"/>
    </source>
</evidence>
<name>A0ABM5WZ57_9BACL</name>
<proteinExistence type="predicted"/>
<dbReference type="PANTHER" id="PTHR33744">
    <property type="entry name" value="CARBOHYDRATE DIACID REGULATOR"/>
    <property type="match status" value="1"/>
</dbReference>
<dbReference type="RefSeq" id="WP_058386295.1">
    <property type="nucleotide sequence ID" value="NZ_CP013661.2"/>
</dbReference>
<evidence type="ECO:0000313" key="3">
    <source>
        <dbReference type="Proteomes" id="UP000065533"/>
    </source>
</evidence>
<reference evidence="2" key="1">
    <citation type="submission" date="2016-01" db="EMBL/GenBank/DDBJ databases">
        <title>Complete genome of Planococcus kocurri type strain.</title>
        <authorList>
            <person name="See-Too W.S."/>
        </authorList>
    </citation>
    <scope>NUCLEOTIDE SEQUENCE [LARGE SCALE GENOMIC DNA]</scope>
    <source>
        <strain evidence="2">ATCC 43650</strain>
    </source>
</reference>
<evidence type="ECO:0000259" key="1">
    <source>
        <dbReference type="Pfam" id="PF13556"/>
    </source>
</evidence>
<dbReference type="InterPro" id="IPR025736">
    <property type="entry name" value="PucR_C-HTH_dom"/>
</dbReference>
<dbReference type="Pfam" id="PF13556">
    <property type="entry name" value="HTH_30"/>
    <property type="match status" value="1"/>
</dbReference>
<dbReference type="InterPro" id="IPR009057">
    <property type="entry name" value="Homeodomain-like_sf"/>
</dbReference>
<keyword evidence="3" id="KW-1185">Reference proteome</keyword>
<dbReference type="EMBL" id="CP013661">
    <property type="protein sequence ID" value="ALS79648.1"/>
    <property type="molecule type" value="Genomic_DNA"/>
</dbReference>
<accession>A0ABM5WZ57</accession>
<dbReference type="Gene3D" id="1.10.10.2840">
    <property type="entry name" value="PucR C-terminal helix-turn-helix domain"/>
    <property type="match status" value="1"/>
</dbReference>
<dbReference type="SUPFAM" id="SSF46689">
    <property type="entry name" value="Homeodomain-like"/>
    <property type="match status" value="1"/>
</dbReference>
<dbReference type="InterPro" id="IPR051448">
    <property type="entry name" value="CdaR-like_regulators"/>
</dbReference>
<dbReference type="PANTHER" id="PTHR33744:SF15">
    <property type="entry name" value="CARBOHYDRATE DIACID REGULATOR"/>
    <property type="match status" value="1"/>
</dbReference>
<organism evidence="2 3">
    <name type="scientific">Planococcus kocurii</name>
    <dbReference type="NCBI Taxonomy" id="1374"/>
    <lineage>
        <taxon>Bacteria</taxon>
        <taxon>Bacillati</taxon>
        <taxon>Bacillota</taxon>
        <taxon>Bacilli</taxon>
        <taxon>Bacillales</taxon>
        <taxon>Caryophanaceae</taxon>
        <taxon>Planococcus</taxon>
    </lineage>
</organism>
<feature type="domain" description="PucR C-terminal helix-turn-helix" evidence="1">
    <location>
        <begin position="238"/>
        <end position="293"/>
    </location>
</feature>
<sequence>MITQLKEIYPSLQLLEHGMPPADFSFKWFVSTDGTIIGIHETELSPRDLALLTTFLAPYNPSFPMLTADEKNWFAAVDSTTPDNSSFALPSAFRFVHFTIQEKQISPLAFKQAVTDFYAQPVSILWQNDHQGILVEYVSKEDEALSYEEIIDVLMSDLYINIHFFVGPLRTSLEGVSRHYRTMIEGANITSLYSTRAVVSYTDAVPYFLLHQTDATLQDEIKQSVLQVYQDDEETMNMIYVFVRHNLNLSETAKALHMHRNSLQYRFDRFYEQTGIDVRKFQGALAVYIAFLIKK</sequence>
<gene>
    <name evidence="2" type="ORF">AUO94_13885</name>
</gene>